<reference evidence="8 9" key="1">
    <citation type="submission" date="2019-01" db="EMBL/GenBank/DDBJ databases">
        <title>A draft genome assembly of the solar-powered sea slug Elysia chlorotica.</title>
        <authorList>
            <person name="Cai H."/>
            <person name="Li Q."/>
            <person name="Fang X."/>
            <person name="Li J."/>
            <person name="Curtis N.E."/>
            <person name="Altenburger A."/>
            <person name="Shibata T."/>
            <person name="Feng M."/>
            <person name="Maeda T."/>
            <person name="Schwartz J.A."/>
            <person name="Shigenobu S."/>
            <person name="Lundholm N."/>
            <person name="Nishiyama T."/>
            <person name="Yang H."/>
            <person name="Hasebe M."/>
            <person name="Li S."/>
            <person name="Pierce S.K."/>
            <person name="Wang J."/>
        </authorList>
    </citation>
    <scope>NUCLEOTIDE SEQUENCE [LARGE SCALE GENOMIC DNA]</scope>
    <source>
        <strain evidence="8">EC2010</strain>
        <tissue evidence="8">Whole organism of an adult</tissue>
    </source>
</reference>
<evidence type="ECO:0000256" key="3">
    <source>
        <dbReference type="ARBA" id="ARBA00022771"/>
    </source>
</evidence>
<feature type="compositionally biased region" description="Low complexity" evidence="6">
    <location>
        <begin position="553"/>
        <end position="589"/>
    </location>
</feature>
<evidence type="ECO:0000313" key="9">
    <source>
        <dbReference type="Proteomes" id="UP000271974"/>
    </source>
</evidence>
<evidence type="ECO:0000256" key="4">
    <source>
        <dbReference type="ARBA" id="ARBA00022833"/>
    </source>
</evidence>
<dbReference type="Proteomes" id="UP000271974">
    <property type="component" value="Unassembled WGS sequence"/>
</dbReference>
<name>A0A3S1BN52_ELYCH</name>
<feature type="compositionally biased region" description="Low complexity" evidence="6">
    <location>
        <begin position="330"/>
        <end position="351"/>
    </location>
</feature>
<evidence type="ECO:0000256" key="6">
    <source>
        <dbReference type="SAM" id="MobiDB-lite"/>
    </source>
</evidence>
<feature type="non-terminal residue" evidence="8">
    <location>
        <position position="1"/>
    </location>
</feature>
<dbReference type="InterPro" id="IPR036236">
    <property type="entry name" value="Znf_C2H2_sf"/>
</dbReference>
<evidence type="ECO:0000256" key="2">
    <source>
        <dbReference type="ARBA" id="ARBA00022737"/>
    </source>
</evidence>
<keyword evidence="3 5" id="KW-0863">Zinc-finger</keyword>
<feature type="region of interest" description="Disordered" evidence="6">
    <location>
        <begin position="86"/>
        <end position="168"/>
    </location>
</feature>
<feature type="domain" description="C2H2-type" evidence="7">
    <location>
        <begin position="209"/>
        <end position="236"/>
    </location>
</feature>
<gene>
    <name evidence="8" type="ORF">EGW08_007546</name>
</gene>
<feature type="compositionally biased region" description="Polar residues" evidence="6">
    <location>
        <begin position="468"/>
        <end position="480"/>
    </location>
</feature>
<feature type="compositionally biased region" description="Basic and acidic residues" evidence="6">
    <location>
        <begin position="139"/>
        <end position="148"/>
    </location>
</feature>
<dbReference type="SUPFAM" id="SSF57667">
    <property type="entry name" value="beta-beta-alpha zinc fingers"/>
    <property type="match status" value="1"/>
</dbReference>
<dbReference type="Gene3D" id="3.30.160.60">
    <property type="entry name" value="Classic Zinc Finger"/>
    <property type="match status" value="1"/>
</dbReference>
<feature type="compositionally biased region" description="Basic and acidic residues" evidence="6">
    <location>
        <begin position="648"/>
        <end position="697"/>
    </location>
</feature>
<evidence type="ECO:0000259" key="7">
    <source>
        <dbReference type="PROSITE" id="PS50157"/>
    </source>
</evidence>
<accession>A0A3S1BN52</accession>
<dbReference type="GO" id="GO:0008270">
    <property type="term" value="F:zinc ion binding"/>
    <property type="evidence" value="ECO:0007669"/>
    <property type="project" value="UniProtKB-KW"/>
</dbReference>
<keyword evidence="4" id="KW-0862">Zinc</keyword>
<feature type="compositionally biased region" description="Basic residues" evidence="6">
    <location>
        <begin position="527"/>
        <end position="537"/>
    </location>
</feature>
<feature type="compositionally biased region" description="Gly residues" evidence="6">
    <location>
        <begin position="636"/>
        <end position="647"/>
    </location>
</feature>
<dbReference type="STRING" id="188477.A0A3S1BN52"/>
<feature type="compositionally biased region" description="Basic and acidic residues" evidence="6">
    <location>
        <begin position="418"/>
        <end position="434"/>
    </location>
</feature>
<keyword evidence="1" id="KW-0479">Metal-binding</keyword>
<dbReference type="Pfam" id="PF00096">
    <property type="entry name" value="zf-C2H2"/>
    <property type="match status" value="1"/>
</dbReference>
<comment type="caution">
    <text evidence="8">The sequence shown here is derived from an EMBL/GenBank/DDBJ whole genome shotgun (WGS) entry which is preliminary data.</text>
</comment>
<feature type="compositionally biased region" description="Basic and acidic residues" evidence="6">
    <location>
        <begin position="368"/>
        <end position="378"/>
    </location>
</feature>
<evidence type="ECO:0000256" key="5">
    <source>
        <dbReference type="PROSITE-ProRule" id="PRU00042"/>
    </source>
</evidence>
<dbReference type="PANTHER" id="PTHR24379:SF121">
    <property type="entry name" value="C2H2-TYPE DOMAIN-CONTAINING PROTEIN"/>
    <property type="match status" value="1"/>
</dbReference>
<evidence type="ECO:0000313" key="8">
    <source>
        <dbReference type="EMBL" id="RUS84676.1"/>
    </source>
</evidence>
<protein>
    <recommendedName>
        <fullName evidence="7">C2H2-type domain-containing protein</fullName>
    </recommendedName>
</protein>
<dbReference type="EMBL" id="RQTK01000197">
    <property type="protein sequence ID" value="RUS84676.1"/>
    <property type="molecule type" value="Genomic_DNA"/>
</dbReference>
<keyword evidence="2" id="KW-0677">Repeat</keyword>
<dbReference type="PROSITE" id="PS00028">
    <property type="entry name" value="ZINC_FINGER_C2H2_1"/>
    <property type="match status" value="3"/>
</dbReference>
<dbReference type="PANTHER" id="PTHR24379">
    <property type="entry name" value="KRAB AND ZINC FINGER DOMAIN-CONTAINING"/>
    <property type="match status" value="1"/>
</dbReference>
<feature type="compositionally biased region" description="Polar residues" evidence="6">
    <location>
        <begin position="264"/>
        <end position="273"/>
    </location>
</feature>
<dbReference type="AlphaFoldDB" id="A0A3S1BN52"/>
<dbReference type="InterPro" id="IPR013087">
    <property type="entry name" value="Znf_C2H2_type"/>
</dbReference>
<dbReference type="OrthoDB" id="6102286at2759"/>
<feature type="compositionally biased region" description="Polar residues" evidence="6">
    <location>
        <begin position="590"/>
        <end position="622"/>
    </location>
</feature>
<feature type="compositionally biased region" description="Basic and acidic residues" evidence="6">
    <location>
        <begin position="481"/>
        <end position="491"/>
    </location>
</feature>
<organism evidence="8 9">
    <name type="scientific">Elysia chlorotica</name>
    <name type="common">Eastern emerald elysia</name>
    <name type="synonym">Sea slug</name>
    <dbReference type="NCBI Taxonomy" id="188477"/>
    <lineage>
        <taxon>Eukaryota</taxon>
        <taxon>Metazoa</taxon>
        <taxon>Spiralia</taxon>
        <taxon>Lophotrochozoa</taxon>
        <taxon>Mollusca</taxon>
        <taxon>Gastropoda</taxon>
        <taxon>Heterobranchia</taxon>
        <taxon>Euthyneura</taxon>
        <taxon>Panpulmonata</taxon>
        <taxon>Sacoglossa</taxon>
        <taxon>Placobranchoidea</taxon>
        <taxon>Plakobranchidae</taxon>
        <taxon>Elysia</taxon>
    </lineage>
</organism>
<sequence>LARRPSDTPSPDEEDLDAQGKLNISKHEPIQNIIGNHSPGDILYLICRLCRQTYGNPYGFRKHFRKEHGFEPKAEHTVVQTISATKNAMAHPSAPDHMDSSRGISSAGPDKGGNHQPPHPTDSHANGSYPYPAQHPHAKPKDSGKDGSRYYPADPNNSDGGPPSKRSEVLRDQKLLECAECSQTFQLNDFGAYKRHCRQHSGGPGSGPFLCHDCHRCFAEPDQLQEHLNTHADFTPSVCGICLTPFSAPDYLAEHLKAAHGHTTGATGSSSAVNAPAWDKGDNPGGTAARQGGMDRKAEYPPEGSQSSKPWGPYSQYPHPSITMGTSAQSSPGAAAWSTSSSGGAGIPSSSRRTVSEHGEPQHAVVHTPRDLQVEKLPADPAVMTASPDSSYVDEKLCADSQTGSSGSLNKAGSSHGLPDHAPRNLKQRDRDSDSSSNSPSSRSRDVSSMRPLSSPLTRQSRDSSSSQPHTPTPQALSSGKQDKTASREDNESVSSDRCASVESNSLSIEGSRTSSPAVDEPDFNYKHKKYSRYNRKRSTETTSLSGEPGMKSARSSSAESNAATSTQSASTTNTSTSSAPGFSSTSVSHSGGKNEQNLSPVVTSSASNARDCESSTSSTSAGLEDSGRSRSPGKYGNGSGGASGTGKRGDSDRDSQGKKSASEDNHPSKDKSPKSFDSAKKRKTEDSGSPYDDKAGGKRWSGNGGGGEGGGDCPSGESGKFKWERMTRSQMGKVSQSSSS</sequence>
<proteinExistence type="predicted"/>
<evidence type="ECO:0000256" key="1">
    <source>
        <dbReference type="ARBA" id="ARBA00022723"/>
    </source>
</evidence>
<dbReference type="PROSITE" id="PS50157">
    <property type="entry name" value="ZINC_FINGER_C2H2_2"/>
    <property type="match status" value="1"/>
</dbReference>
<feature type="compositionally biased region" description="Polar residues" evidence="6">
    <location>
        <begin position="400"/>
        <end position="413"/>
    </location>
</feature>
<feature type="region of interest" description="Disordered" evidence="6">
    <location>
        <begin position="262"/>
        <end position="741"/>
    </location>
</feature>
<keyword evidence="9" id="KW-1185">Reference proteome</keyword>
<dbReference type="SMART" id="SM00355">
    <property type="entry name" value="ZnF_C2H2"/>
    <property type="match status" value="4"/>
</dbReference>
<feature type="compositionally biased region" description="Gly residues" evidence="6">
    <location>
        <begin position="703"/>
        <end position="714"/>
    </location>
</feature>
<feature type="compositionally biased region" description="Polar residues" evidence="6">
    <location>
        <begin position="493"/>
        <end position="517"/>
    </location>
</feature>